<gene>
    <name evidence="2" type="ORF">I0C86_09520</name>
</gene>
<dbReference type="EMBL" id="JADPUN010000109">
    <property type="protein sequence ID" value="MBF9129212.1"/>
    <property type="molecule type" value="Genomic_DNA"/>
</dbReference>
<dbReference type="RefSeq" id="WP_196200854.1">
    <property type="nucleotide sequence ID" value="NZ_JADPUN010000109.1"/>
</dbReference>
<reference evidence="2 3" key="1">
    <citation type="submission" date="2020-11" db="EMBL/GenBank/DDBJ databases">
        <title>A novel isolate from a Black sea contaminated sediment with potential to produce alkanes: Plantactinospora alkalitolerans sp. nov.</title>
        <authorList>
            <person name="Carro L."/>
            <person name="Veyisoglu A."/>
            <person name="Guven K."/>
            <person name="Schumann P."/>
            <person name="Klenk H.-P."/>
            <person name="Sahin N."/>
        </authorList>
    </citation>
    <scope>NUCLEOTIDE SEQUENCE [LARGE SCALE GENOMIC DNA]</scope>
    <source>
        <strain evidence="2 3">S1510</strain>
    </source>
</reference>
<protein>
    <recommendedName>
        <fullName evidence="4">Ig-like domain-containing protein</fullName>
    </recommendedName>
</protein>
<name>A0ABS0GSP2_9ACTN</name>
<dbReference type="Proteomes" id="UP000638560">
    <property type="component" value="Unassembled WGS sequence"/>
</dbReference>
<feature type="chain" id="PRO_5045638199" description="Ig-like domain-containing protein" evidence="1">
    <location>
        <begin position="40"/>
        <end position="295"/>
    </location>
</feature>
<evidence type="ECO:0000313" key="2">
    <source>
        <dbReference type="EMBL" id="MBF9129212.1"/>
    </source>
</evidence>
<accession>A0ABS0GSP2</accession>
<organism evidence="2 3">
    <name type="scientific">Plantactinospora alkalitolerans</name>
    <dbReference type="NCBI Taxonomy" id="2789879"/>
    <lineage>
        <taxon>Bacteria</taxon>
        <taxon>Bacillati</taxon>
        <taxon>Actinomycetota</taxon>
        <taxon>Actinomycetes</taxon>
        <taxon>Micromonosporales</taxon>
        <taxon>Micromonosporaceae</taxon>
        <taxon>Plantactinospora</taxon>
    </lineage>
</organism>
<evidence type="ECO:0000256" key="1">
    <source>
        <dbReference type="SAM" id="SignalP"/>
    </source>
</evidence>
<keyword evidence="1" id="KW-0732">Signal</keyword>
<evidence type="ECO:0008006" key="4">
    <source>
        <dbReference type="Google" id="ProtNLM"/>
    </source>
</evidence>
<comment type="caution">
    <text evidence="2">The sequence shown here is derived from an EMBL/GenBank/DDBJ whole genome shotgun (WGS) entry which is preliminary data.</text>
</comment>
<feature type="signal peptide" evidence="1">
    <location>
        <begin position="1"/>
        <end position="39"/>
    </location>
</feature>
<evidence type="ECO:0000313" key="3">
    <source>
        <dbReference type="Proteomes" id="UP000638560"/>
    </source>
</evidence>
<keyword evidence="3" id="KW-1185">Reference proteome</keyword>
<sequence length="295" mass="29747">MNIMSRRAGPSARTLARIAVLAMVAVAAVAVGPASPAAAAISPVGLTQESRNFFAAPGQTVVEGTVTCSAGTKVVAAAAGGVILDTLRPAGNFTLVNATGRITAPGDALTVTATCAPVGRLGVVTSLTKEFPSNGSAFRHDFLQCPAGFYAYGGGGHYVNSLHGTSANGRNMVANAPSADGTKWTFAGTDSVLTDSMVITVQCAQMASPRRDHIVQVGVATVPGNFVGDFANCPAGWTAVSGGVYLSNLNGSEAPGRTIWSIPATRAGGISSWYASGQANSAVNTKTNTLAQCIV</sequence>
<proteinExistence type="predicted"/>